<evidence type="ECO:0000256" key="10">
    <source>
        <dbReference type="SAM" id="Phobius"/>
    </source>
</evidence>
<evidence type="ECO:0000256" key="5">
    <source>
        <dbReference type="ARBA" id="ARBA00023128"/>
    </source>
</evidence>
<gene>
    <name evidence="12" type="ORF">TAT_000348100</name>
    <name evidence="13" type="ORF">TAV_000347900</name>
</gene>
<dbReference type="AlphaFoldDB" id="A0A3B0NBT0"/>
<name>A0A3B0NBT0_THEAN</name>
<dbReference type="GO" id="GO:0005743">
    <property type="term" value="C:mitochondrial inner membrane"/>
    <property type="evidence" value="ECO:0007669"/>
    <property type="project" value="UniProtKB-SubCell"/>
</dbReference>
<sequence length="692" mass="80887">MLRSVALNNLYRSDFPLLKTYVTKQNNGLFSGSFMSVGLSNYFKTPRIQSTFICNYRFFEIKNYYTHKSFNYHTNTLNNNIIFNKQIDGRVNCNLNYYGRNVKLSFSTETNQKNEVVKSKKKTSLIKKVFKVPLVMVKWVVYIPYRIGRGIFRVLSHSFRGFNKLAKLAARAAVLQKVTGVSGIFKSIVGGIKHTIHWCKTGSKLYAANVKVSYYILKKLIRGHPMRYHERKLLMRTMNDALKLVPFSFFIIVPFAEFLLPVVIRFFPQMLPSTFQTNNKKDEDYLQKKLMAKKELATFFQELVQERTNQILQEELDSSMRTKAEALKQFQERLLKKSDDMNPFLSANELLVFSKLFKKEFVLDKMSYQTLKVMCKLLGITPFALKSHLVLQLRHHLLKIQREDRLILWEGVESLQFEELQEACKERAMKFYNVTKEQMQQQLKQWLDLSSRREINPILLLWSRCITMTHEPMVIKETATPTDSLESTEAQEMLVDVSSSEVLEEKPEEKVGMSKIKVIQDVVEAAQVDEEQLHEREERLEELSEKVKELKEIIEKSKEEETMSNFESTDAVPSEELLSIDDDMDPTQRKKQIEPNEESSKFESLSKEELLQRHKELLSSLDVQMQISDLQYHQLTELYSYMVKISENSSPNEPIKINHNDLKLLLDSTRNDFKQIETLSAQFQKVSENLTS</sequence>
<evidence type="ECO:0000256" key="8">
    <source>
        <dbReference type="SAM" id="Coils"/>
    </source>
</evidence>
<dbReference type="GO" id="GO:0043022">
    <property type="term" value="F:ribosome binding"/>
    <property type="evidence" value="ECO:0007669"/>
    <property type="project" value="InterPro"/>
</dbReference>
<feature type="transmembrane region" description="Helical" evidence="10">
    <location>
        <begin position="241"/>
        <end position="267"/>
    </location>
</feature>
<evidence type="ECO:0000256" key="6">
    <source>
        <dbReference type="ARBA" id="ARBA00023136"/>
    </source>
</evidence>
<dbReference type="PANTHER" id="PTHR14009">
    <property type="entry name" value="LEUCINE ZIPPER-EF-HAND CONTAINING TRANSMEMBRANE PROTEIN"/>
    <property type="match status" value="1"/>
</dbReference>
<feature type="coiled-coil region" evidence="8">
    <location>
        <begin position="523"/>
        <end position="560"/>
    </location>
</feature>
<evidence type="ECO:0000256" key="9">
    <source>
        <dbReference type="SAM" id="MobiDB-lite"/>
    </source>
</evidence>
<evidence type="ECO:0000256" key="4">
    <source>
        <dbReference type="ARBA" id="ARBA00022989"/>
    </source>
</evidence>
<keyword evidence="6 10" id="KW-0472">Membrane</keyword>
<dbReference type="GO" id="GO:0030003">
    <property type="term" value="P:intracellular monoatomic cation homeostasis"/>
    <property type="evidence" value="ECO:0007669"/>
    <property type="project" value="TreeGrafter"/>
</dbReference>
<dbReference type="EMBL" id="UIVT01000004">
    <property type="protein sequence ID" value="SVP94504.1"/>
    <property type="molecule type" value="Genomic_DNA"/>
</dbReference>
<evidence type="ECO:0000256" key="3">
    <source>
        <dbReference type="ARBA" id="ARBA00022792"/>
    </source>
</evidence>
<keyword evidence="4 10" id="KW-1133">Transmembrane helix</keyword>
<evidence type="ECO:0000256" key="1">
    <source>
        <dbReference type="ARBA" id="ARBA00004434"/>
    </source>
</evidence>
<dbReference type="PANTHER" id="PTHR14009:SF1">
    <property type="entry name" value="MITOCHONDRIAL PROTON_CALCIUM EXCHANGER PROTEIN"/>
    <property type="match status" value="1"/>
</dbReference>
<keyword evidence="3" id="KW-0999">Mitochondrion inner membrane</keyword>
<keyword evidence="2 10" id="KW-0812">Transmembrane</keyword>
<keyword evidence="8" id="KW-0175">Coiled coil</keyword>
<evidence type="ECO:0000256" key="2">
    <source>
        <dbReference type="ARBA" id="ARBA00022692"/>
    </source>
</evidence>
<organism evidence="13">
    <name type="scientific">Theileria annulata</name>
    <dbReference type="NCBI Taxonomy" id="5874"/>
    <lineage>
        <taxon>Eukaryota</taxon>
        <taxon>Sar</taxon>
        <taxon>Alveolata</taxon>
        <taxon>Apicomplexa</taxon>
        <taxon>Aconoidasida</taxon>
        <taxon>Piroplasmida</taxon>
        <taxon>Theileriidae</taxon>
        <taxon>Theileria</taxon>
    </lineage>
</organism>
<dbReference type="InterPro" id="IPR044202">
    <property type="entry name" value="LETM1/MDM38-like"/>
</dbReference>
<dbReference type="Pfam" id="PF07766">
    <property type="entry name" value="LETM1_RBD"/>
    <property type="match status" value="1"/>
</dbReference>
<dbReference type="EMBL" id="UIVS01000004">
    <property type="protein sequence ID" value="SVP95319.1"/>
    <property type="molecule type" value="Genomic_DNA"/>
</dbReference>
<dbReference type="VEuPathDB" id="PiroplasmaDB:TA08985"/>
<feature type="compositionally biased region" description="Basic and acidic residues" evidence="9">
    <location>
        <begin position="586"/>
        <end position="605"/>
    </location>
</feature>
<feature type="region of interest" description="Disordered" evidence="9">
    <location>
        <begin position="579"/>
        <end position="605"/>
    </location>
</feature>
<proteinExistence type="predicted"/>
<evidence type="ECO:0000313" key="13">
    <source>
        <dbReference type="EMBL" id="SVP95319.1"/>
    </source>
</evidence>
<keyword evidence="5 7" id="KW-0496">Mitochondrion</keyword>
<dbReference type="PROSITE" id="PS51758">
    <property type="entry name" value="LETM1_RBD"/>
    <property type="match status" value="1"/>
</dbReference>
<feature type="domain" description="Letm1 RBD" evidence="11">
    <location>
        <begin position="288"/>
        <end position="508"/>
    </location>
</feature>
<evidence type="ECO:0000256" key="7">
    <source>
        <dbReference type="PROSITE-ProRule" id="PRU01094"/>
    </source>
</evidence>
<comment type="subcellular location">
    <subcellularLocation>
        <location evidence="1">Mitochondrion inner membrane</location>
        <topology evidence="1">Single-pass membrane protein</topology>
    </subcellularLocation>
</comment>
<accession>A0A3B0NBT0</accession>
<reference evidence="13" key="1">
    <citation type="submission" date="2018-07" db="EMBL/GenBank/DDBJ databases">
        <authorList>
            <person name="Quirk P.G."/>
            <person name="Krulwich T.A."/>
        </authorList>
    </citation>
    <scope>NUCLEOTIDE SEQUENCE</scope>
    <source>
        <strain evidence="13">Anand</strain>
    </source>
</reference>
<dbReference type="InterPro" id="IPR033122">
    <property type="entry name" value="LETM1-like_RBD"/>
</dbReference>
<evidence type="ECO:0000313" key="12">
    <source>
        <dbReference type="EMBL" id="SVP94504.1"/>
    </source>
</evidence>
<protein>
    <submittedName>
        <fullName evidence="13">LETM1-like protein, putative</fullName>
    </submittedName>
</protein>
<evidence type="ECO:0000259" key="11">
    <source>
        <dbReference type="PROSITE" id="PS51758"/>
    </source>
</evidence>